<dbReference type="InterPro" id="IPR042635">
    <property type="entry name" value="MEGF10/SREC1/2-like"/>
</dbReference>
<evidence type="ECO:0000256" key="4">
    <source>
        <dbReference type="ARBA" id="ARBA00023157"/>
    </source>
</evidence>
<dbReference type="SUPFAM" id="SSF49785">
    <property type="entry name" value="Galactose-binding domain-like"/>
    <property type="match status" value="1"/>
</dbReference>
<dbReference type="GO" id="GO:0046872">
    <property type="term" value="F:metal ion binding"/>
    <property type="evidence" value="ECO:0007669"/>
    <property type="project" value="UniProtKB-KW"/>
</dbReference>
<dbReference type="EMBL" id="JAWDGP010003648">
    <property type="protein sequence ID" value="KAK3772218.1"/>
    <property type="molecule type" value="Genomic_DNA"/>
</dbReference>
<dbReference type="InterPro" id="IPR008979">
    <property type="entry name" value="Galactose-bd-like_sf"/>
</dbReference>
<feature type="domain" description="Fucolectin tachylectin-4 pentraxin-1" evidence="6">
    <location>
        <begin position="187"/>
        <end position="346"/>
    </location>
</feature>
<evidence type="ECO:0000313" key="7">
    <source>
        <dbReference type="EMBL" id="KAK3772218.1"/>
    </source>
</evidence>
<evidence type="ECO:0000313" key="8">
    <source>
        <dbReference type="Proteomes" id="UP001283361"/>
    </source>
</evidence>
<keyword evidence="8" id="KW-1185">Reference proteome</keyword>
<dbReference type="Pfam" id="PF22633">
    <property type="entry name" value="F5_F8_type_C_2"/>
    <property type="match status" value="1"/>
</dbReference>
<dbReference type="AlphaFoldDB" id="A0AAE0ZN36"/>
<gene>
    <name evidence="7" type="ORF">RRG08_064667</name>
</gene>
<keyword evidence="1" id="KW-0245">EGF-like domain</keyword>
<dbReference type="InterPro" id="IPR006585">
    <property type="entry name" value="FTP1"/>
</dbReference>
<evidence type="ECO:0000256" key="2">
    <source>
        <dbReference type="ARBA" id="ARBA00022723"/>
    </source>
</evidence>
<evidence type="ECO:0000256" key="3">
    <source>
        <dbReference type="ARBA" id="ARBA00022837"/>
    </source>
</evidence>
<dbReference type="PANTHER" id="PTHR24043">
    <property type="entry name" value="SCAVENGER RECEPTOR CLASS F"/>
    <property type="match status" value="1"/>
</dbReference>
<comment type="caution">
    <text evidence="7">The sequence shown here is derived from an EMBL/GenBank/DDBJ whole genome shotgun (WGS) entry which is preliminary data.</text>
</comment>
<dbReference type="GO" id="GO:0005044">
    <property type="term" value="F:scavenger receptor activity"/>
    <property type="evidence" value="ECO:0007669"/>
    <property type="project" value="InterPro"/>
</dbReference>
<protein>
    <recommendedName>
        <fullName evidence="6">Fucolectin tachylectin-4 pentraxin-1 domain-containing protein</fullName>
    </recommendedName>
</protein>
<evidence type="ECO:0000256" key="5">
    <source>
        <dbReference type="SAM" id="SignalP"/>
    </source>
</evidence>
<feature type="signal peptide" evidence="5">
    <location>
        <begin position="1"/>
        <end position="24"/>
    </location>
</feature>
<sequence>MFFNAIFPGALILFMICFFGTSQAETPCTNDGWFGPNCQYQCHCAGSAPCDKHDGSCSSGCHQDWFGPACQYARMSFTTSGGESWLTDSDDTTCNTGNNQSVTVTLDTAIPLTWVRVVVSEPVHLHPIQLSYQLSGSSTLLACPVLRKAKVDNQTLDIECFTPQNVSGLSLSGSGVTGLCSLYISGGRNVALKQTARQSSRYIPGGAPDSFKAENAVDGVLPGDTVQSARSTCTHTDVPSATLGWWTVTFSQAVDVTRFLIYNRVDCPGCKDRLAGFTLTAQSDPSIASSDSYTDPGGPGQDNYTVVPSPRISFPVSLVRFVTAHSEKILTLCEVFVFGETDCPAGQFGLRCERQCNCANNESCFVHNGRCPPGCATGYTGEDCSDCQPGRYGDRCDQSCNATCGGDNSCDRNNGTCSQGCVPGYLGTTCET</sequence>
<keyword evidence="5" id="KW-0732">Signal</keyword>
<feature type="chain" id="PRO_5042285393" description="Fucolectin tachylectin-4 pentraxin-1 domain-containing protein" evidence="5">
    <location>
        <begin position="25"/>
        <end position="432"/>
    </location>
</feature>
<dbReference type="SMART" id="SM00607">
    <property type="entry name" value="FTP"/>
    <property type="match status" value="1"/>
</dbReference>
<organism evidence="7 8">
    <name type="scientific">Elysia crispata</name>
    <name type="common">lettuce slug</name>
    <dbReference type="NCBI Taxonomy" id="231223"/>
    <lineage>
        <taxon>Eukaryota</taxon>
        <taxon>Metazoa</taxon>
        <taxon>Spiralia</taxon>
        <taxon>Lophotrochozoa</taxon>
        <taxon>Mollusca</taxon>
        <taxon>Gastropoda</taxon>
        <taxon>Heterobranchia</taxon>
        <taxon>Euthyneura</taxon>
        <taxon>Panpulmonata</taxon>
        <taxon>Sacoglossa</taxon>
        <taxon>Placobranchoidea</taxon>
        <taxon>Plakobranchidae</taxon>
        <taxon>Elysia</taxon>
    </lineage>
</organism>
<reference evidence="7" key="1">
    <citation type="journal article" date="2023" name="G3 (Bethesda)">
        <title>A reference genome for the long-term kleptoplast-retaining sea slug Elysia crispata morphotype clarki.</title>
        <authorList>
            <person name="Eastman K.E."/>
            <person name="Pendleton A.L."/>
            <person name="Shaikh M.A."/>
            <person name="Suttiyut T."/>
            <person name="Ogas R."/>
            <person name="Tomko P."/>
            <person name="Gavelis G."/>
            <person name="Widhalm J.R."/>
            <person name="Wisecaver J.H."/>
        </authorList>
    </citation>
    <scope>NUCLEOTIDE SEQUENCE</scope>
    <source>
        <strain evidence="7">ECLA1</strain>
    </source>
</reference>
<evidence type="ECO:0000259" key="6">
    <source>
        <dbReference type="SMART" id="SM00607"/>
    </source>
</evidence>
<keyword evidence="4" id="KW-1015">Disulfide bond</keyword>
<name>A0AAE0ZN36_9GAST</name>
<dbReference type="CDD" id="cd00055">
    <property type="entry name" value="EGF_Lam"/>
    <property type="match status" value="1"/>
</dbReference>
<dbReference type="PANTHER" id="PTHR24043:SF8">
    <property type="entry name" value="EGF-LIKE DOMAIN-CONTAINING PROTEIN"/>
    <property type="match status" value="1"/>
</dbReference>
<accession>A0AAE0ZN36</accession>
<dbReference type="Proteomes" id="UP001283361">
    <property type="component" value="Unassembled WGS sequence"/>
</dbReference>
<keyword evidence="2" id="KW-0479">Metal-binding</keyword>
<keyword evidence="3" id="KW-0106">Calcium</keyword>
<feature type="non-terminal residue" evidence="7">
    <location>
        <position position="1"/>
    </location>
</feature>
<evidence type="ECO:0000256" key="1">
    <source>
        <dbReference type="ARBA" id="ARBA00022536"/>
    </source>
</evidence>
<dbReference type="Gene3D" id="2.170.300.10">
    <property type="entry name" value="Tie2 ligand-binding domain superfamily"/>
    <property type="match status" value="2"/>
</dbReference>
<dbReference type="Gene3D" id="2.60.120.260">
    <property type="entry name" value="Galactose-binding domain-like"/>
    <property type="match status" value="1"/>
</dbReference>
<proteinExistence type="predicted"/>
<dbReference type="InterPro" id="IPR002049">
    <property type="entry name" value="LE_dom"/>
</dbReference>